<dbReference type="Proteomes" id="UP000179797">
    <property type="component" value="Unassembled WGS sequence"/>
</dbReference>
<organism evidence="2 3">
    <name type="scientific">Flammeovirga pacifica</name>
    <dbReference type="NCBI Taxonomy" id="915059"/>
    <lineage>
        <taxon>Bacteria</taxon>
        <taxon>Pseudomonadati</taxon>
        <taxon>Bacteroidota</taxon>
        <taxon>Cytophagia</taxon>
        <taxon>Cytophagales</taxon>
        <taxon>Flammeovirgaceae</taxon>
        <taxon>Flammeovirga</taxon>
    </lineage>
</organism>
<protein>
    <submittedName>
        <fullName evidence="2">Uncharacterized protein</fullName>
    </submittedName>
</protein>
<accession>A0A1S1YT83</accession>
<keyword evidence="1" id="KW-0732">Signal</keyword>
<feature type="chain" id="PRO_5010287667" evidence="1">
    <location>
        <begin position="20"/>
        <end position="191"/>
    </location>
</feature>
<gene>
    <name evidence="2" type="ORF">NH26_20620</name>
</gene>
<dbReference type="AlphaFoldDB" id="A0A1S1YT83"/>
<evidence type="ECO:0000313" key="2">
    <source>
        <dbReference type="EMBL" id="OHX64015.1"/>
    </source>
</evidence>
<dbReference type="OrthoDB" id="978152at2"/>
<dbReference type="EMBL" id="JRYR02000002">
    <property type="protein sequence ID" value="OHX64015.1"/>
    <property type="molecule type" value="Genomic_DNA"/>
</dbReference>
<sequence length="191" mass="21910">MKNITLFFVALIISLTSFAGNVDGENPKAEKVEIYKGLFLNMNDNDVHNYLKYDLKAEETTEGKYAVKFLDQDALLEPVFVNNQLAQIKIVYESDDIELIECNLKMIEKSLSTSSDWKIHKASDYQWLIEKSLDKTIEDMNQITMFTYGIHRDNVGHGWHAEVIISPRFEAKSEFSEETLNSAKSEIESSL</sequence>
<proteinExistence type="predicted"/>
<feature type="signal peptide" evidence="1">
    <location>
        <begin position="1"/>
        <end position="19"/>
    </location>
</feature>
<evidence type="ECO:0000313" key="3">
    <source>
        <dbReference type="Proteomes" id="UP000179797"/>
    </source>
</evidence>
<dbReference type="RefSeq" id="WP_044218067.1">
    <property type="nucleotide sequence ID" value="NZ_JRYR02000002.1"/>
</dbReference>
<name>A0A1S1YT83_FLAPC</name>
<dbReference type="STRING" id="915059.NH26_20620"/>
<comment type="caution">
    <text evidence="2">The sequence shown here is derived from an EMBL/GenBank/DDBJ whole genome shotgun (WGS) entry which is preliminary data.</text>
</comment>
<evidence type="ECO:0000256" key="1">
    <source>
        <dbReference type="SAM" id="SignalP"/>
    </source>
</evidence>
<keyword evidence="3" id="KW-1185">Reference proteome</keyword>
<reference evidence="2 3" key="1">
    <citation type="journal article" date="2012" name="Int. J. Syst. Evol. Microbiol.">
        <title>Flammeovirga pacifica sp. nov., isolated from deep-sea sediment.</title>
        <authorList>
            <person name="Xu H."/>
            <person name="Fu Y."/>
            <person name="Yang N."/>
            <person name="Ding Z."/>
            <person name="Lai Q."/>
            <person name="Zeng R."/>
        </authorList>
    </citation>
    <scope>NUCLEOTIDE SEQUENCE [LARGE SCALE GENOMIC DNA]</scope>
    <source>
        <strain evidence="3">DSM 24597 / LMG 26175 / WPAGA1</strain>
    </source>
</reference>